<gene>
    <name evidence="9" type="ORF">GTW20_15235</name>
    <name evidence="8" type="ORF">VSQ78_18785</name>
</gene>
<organism evidence="9 10">
    <name type="scientific">Nocardiopsis alba</name>
    <dbReference type="NCBI Taxonomy" id="53437"/>
    <lineage>
        <taxon>Bacteria</taxon>
        <taxon>Bacillati</taxon>
        <taxon>Actinomycetota</taxon>
        <taxon>Actinomycetes</taxon>
        <taxon>Streptosporangiales</taxon>
        <taxon>Nocardiopsidaceae</taxon>
        <taxon>Nocardiopsis</taxon>
    </lineage>
</organism>
<evidence type="ECO:0000256" key="4">
    <source>
        <dbReference type="ARBA" id="ARBA00022692"/>
    </source>
</evidence>
<dbReference type="Proteomes" id="UP001585053">
    <property type="component" value="Unassembled WGS sequence"/>
</dbReference>
<evidence type="ECO:0000313" key="10">
    <source>
        <dbReference type="Proteomes" id="UP000467124"/>
    </source>
</evidence>
<dbReference type="RefSeq" id="WP_014908387.1">
    <property type="nucleotide sequence ID" value="NZ_BAZE01000003.1"/>
</dbReference>
<evidence type="ECO:0000256" key="2">
    <source>
        <dbReference type="ARBA" id="ARBA00005779"/>
    </source>
</evidence>
<keyword evidence="6 7" id="KW-0472">Membrane</keyword>
<protein>
    <submittedName>
        <fullName evidence="9">DUF350 domain-containing protein</fullName>
    </submittedName>
</protein>
<comment type="subcellular location">
    <subcellularLocation>
        <location evidence="1">Cell membrane</location>
        <topology evidence="1">Multi-pass membrane protein</topology>
    </subcellularLocation>
</comment>
<dbReference type="Pfam" id="PF03994">
    <property type="entry name" value="DUF350"/>
    <property type="match status" value="1"/>
</dbReference>
<evidence type="ECO:0000256" key="5">
    <source>
        <dbReference type="ARBA" id="ARBA00022989"/>
    </source>
</evidence>
<evidence type="ECO:0000313" key="9">
    <source>
        <dbReference type="EMBL" id="MYR33578.1"/>
    </source>
</evidence>
<keyword evidence="4 7" id="KW-0812">Transmembrane</keyword>
<evidence type="ECO:0000256" key="7">
    <source>
        <dbReference type="SAM" id="Phobius"/>
    </source>
</evidence>
<feature type="transmembrane region" description="Helical" evidence="7">
    <location>
        <begin position="122"/>
        <end position="141"/>
    </location>
</feature>
<dbReference type="EMBL" id="WWHY01000001">
    <property type="protein sequence ID" value="MYR33578.1"/>
    <property type="molecule type" value="Genomic_DNA"/>
</dbReference>
<dbReference type="Proteomes" id="UP000467124">
    <property type="component" value="Unassembled WGS sequence"/>
</dbReference>
<keyword evidence="3" id="KW-1003">Cell membrane</keyword>
<dbReference type="GO" id="GO:0005886">
    <property type="term" value="C:plasma membrane"/>
    <property type="evidence" value="ECO:0007669"/>
    <property type="project" value="UniProtKB-SubCell"/>
</dbReference>
<evidence type="ECO:0000256" key="1">
    <source>
        <dbReference type="ARBA" id="ARBA00004651"/>
    </source>
</evidence>
<dbReference type="AlphaFoldDB" id="A0A7K2IUC7"/>
<proteinExistence type="inferred from homology"/>
<accession>A0A7K2IUC7</accession>
<dbReference type="OMA" id="MYLAVEI"/>
<dbReference type="InterPro" id="IPR007140">
    <property type="entry name" value="DUF350"/>
</dbReference>
<evidence type="ECO:0000313" key="11">
    <source>
        <dbReference type="Proteomes" id="UP001585053"/>
    </source>
</evidence>
<dbReference type="GeneID" id="91390596"/>
<feature type="transmembrane region" description="Helical" evidence="7">
    <location>
        <begin position="9"/>
        <end position="29"/>
    </location>
</feature>
<dbReference type="EMBL" id="JAYMRS010000007">
    <property type="protein sequence ID" value="MFB8769760.1"/>
    <property type="molecule type" value="Genomic_DNA"/>
</dbReference>
<feature type="transmembrane region" description="Helical" evidence="7">
    <location>
        <begin position="49"/>
        <end position="69"/>
    </location>
</feature>
<keyword evidence="11" id="KW-1185">Reference proteome</keyword>
<evidence type="ECO:0000256" key="6">
    <source>
        <dbReference type="ARBA" id="ARBA00023136"/>
    </source>
</evidence>
<reference evidence="8 11" key="2">
    <citation type="submission" date="2024-01" db="EMBL/GenBank/DDBJ databases">
        <title>Genome mining of biosynthetic gene clusters to explore secondary metabolites of Streptomyces sp.</title>
        <authorList>
            <person name="Baig A."/>
            <person name="Ajitkumar Shintre N."/>
            <person name="Kumar H."/>
            <person name="Anbarasu A."/>
            <person name="Ramaiah S."/>
        </authorList>
    </citation>
    <scope>NUCLEOTIDE SEQUENCE [LARGE SCALE GENOMIC DNA]</scope>
    <source>
        <strain evidence="8 11">A01</strain>
    </source>
</reference>
<reference evidence="9 10" key="1">
    <citation type="journal article" date="2019" name="Nat. Commun.">
        <title>The antimicrobial potential of Streptomyces from insect microbiomes.</title>
        <authorList>
            <person name="Chevrette M.G."/>
            <person name="Carlson C.M."/>
            <person name="Ortega H.E."/>
            <person name="Thomas C."/>
            <person name="Ananiev G.E."/>
            <person name="Barns K.J."/>
            <person name="Book A.J."/>
            <person name="Cagnazzo J."/>
            <person name="Carlos C."/>
            <person name="Flanigan W."/>
            <person name="Grubbs K.J."/>
            <person name="Horn H.A."/>
            <person name="Hoffmann F.M."/>
            <person name="Klassen J.L."/>
            <person name="Knack J.J."/>
            <person name="Lewin G.R."/>
            <person name="McDonald B.R."/>
            <person name="Muller L."/>
            <person name="Melo W.G.P."/>
            <person name="Pinto-Tomas A.A."/>
            <person name="Schmitz A."/>
            <person name="Wendt-Pienkowski E."/>
            <person name="Wildman S."/>
            <person name="Zhao M."/>
            <person name="Zhang F."/>
            <person name="Bugni T.S."/>
            <person name="Andes D.R."/>
            <person name="Pupo M.T."/>
            <person name="Currie C.R."/>
        </authorList>
    </citation>
    <scope>NUCLEOTIDE SEQUENCE [LARGE SCALE GENOMIC DNA]</scope>
    <source>
        <strain evidence="9 10">SID5840</strain>
    </source>
</reference>
<name>A0A7K2IUC7_9ACTN</name>
<feature type="transmembrane region" description="Helical" evidence="7">
    <location>
        <begin position="81"/>
        <end position="102"/>
    </location>
</feature>
<keyword evidence="5 7" id="KW-1133">Transmembrane helix</keyword>
<comment type="caution">
    <text evidence="9">The sequence shown here is derived from an EMBL/GenBank/DDBJ whole genome shotgun (WGS) entry which is preliminary data.</text>
</comment>
<sequence length="142" mass="14899">MDEILTSSLYALGYGVVGTIIMLLGYLITDLLTPGKLHTLIWEDRNRNAILLVSANTFGSAIVVVSAILSSYSELGLVPGLISAAVFGLIGLVVMALSFLLIDLLTPAKVSHIISSAEWHPATWVNATAHVSIALVVAAAIS</sequence>
<comment type="similarity">
    <text evidence="2">Belongs to the UPF0719 family.</text>
</comment>
<evidence type="ECO:0000256" key="3">
    <source>
        <dbReference type="ARBA" id="ARBA00022475"/>
    </source>
</evidence>
<evidence type="ECO:0000313" key="8">
    <source>
        <dbReference type="EMBL" id="MFB8769760.1"/>
    </source>
</evidence>